<keyword evidence="3" id="KW-1003">Cell membrane</keyword>
<sequence>MIRQAARYLSTFFFASVAVFLLLRVVPGDPAEVALGVSATPEAVAAKRTELGLDQPLLHQYVSWIGGILRGDFGISLTSGAELTPLLWDRIQVSLILVATAMVLSLVVALPLGTWAALRTRSLDGVLITAASQVGIAIPSFLAAVLAVSLFSVQLGWFPANGWVPPGYSVAGFLSRLVLPAGALAAVQGAIMTRYVRSAVLDIMRDDFMRTARAKGLTTIGALRKHGLRNAALPVVTVAGLQLTSLVVGAVVIERVFTIPGLGSMLLDAVVGRDITTVQTIVMVLVMFTLLVNAAVDIAYTIIDPRTRAQ</sequence>
<dbReference type="PANTHER" id="PTHR43163">
    <property type="entry name" value="DIPEPTIDE TRANSPORT SYSTEM PERMEASE PROTEIN DPPB-RELATED"/>
    <property type="match status" value="1"/>
</dbReference>
<dbReference type="AlphaFoldDB" id="A0A7G5FE58"/>
<comment type="similarity">
    <text evidence="7">Belongs to the binding-protein-dependent transport system permease family.</text>
</comment>
<reference evidence="9 10" key="1">
    <citation type="submission" date="2020-07" db="EMBL/GenBank/DDBJ databases">
        <title>non toxigenic Corynebacterium sp. nov from a clinical source.</title>
        <authorList>
            <person name="Bernier A.-M."/>
            <person name="Bernard K."/>
        </authorList>
    </citation>
    <scope>NUCLEOTIDE SEQUENCE [LARGE SCALE GENOMIC DNA]</scope>
    <source>
        <strain evidence="10">NML 93-0612</strain>
    </source>
</reference>
<protein>
    <submittedName>
        <fullName evidence="9">ABC transporter permease</fullName>
    </submittedName>
</protein>
<feature type="domain" description="ABC transmembrane type-1" evidence="8">
    <location>
        <begin position="91"/>
        <end position="296"/>
    </location>
</feature>
<evidence type="ECO:0000256" key="2">
    <source>
        <dbReference type="ARBA" id="ARBA00022448"/>
    </source>
</evidence>
<dbReference type="GO" id="GO:0071916">
    <property type="term" value="F:dipeptide transmembrane transporter activity"/>
    <property type="evidence" value="ECO:0007669"/>
    <property type="project" value="TreeGrafter"/>
</dbReference>
<dbReference type="EMBL" id="CP059833">
    <property type="protein sequence ID" value="QMV84899.1"/>
    <property type="molecule type" value="Genomic_DNA"/>
</dbReference>
<comment type="subcellular location">
    <subcellularLocation>
        <location evidence="1 7">Cell membrane</location>
        <topology evidence="1 7">Multi-pass membrane protein</topology>
    </subcellularLocation>
</comment>
<dbReference type="Proteomes" id="UP000515570">
    <property type="component" value="Chromosome"/>
</dbReference>
<dbReference type="SUPFAM" id="SSF161098">
    <property type="entry name" value="MetI-like"/>
    <property type="match status" value="1"/>
</dbReference>
<keyword evidence="10" id="KW-1185">Reference proteome</keyword>
<accession>A0A7G5FE58</accession>
<proteinExistence type="inferred from homology"/>
<dbReference type="GO" id="GO:0005886">
    <property type="term" value="C:plasma membrane"/>
    <property type="evidence" value="ECO:0007669"/>
    <property type="project" value="UniProtKB-SubCell"/>
</dbReference>
<dbReference type="RefSeq" id="WP_182385706.1">
    <property type="nucleotide sequence ID" value="NZ_CP059833.1"/>
</dbReference>
<feature type="transmembrane region" description="Helical" evidence="7">
    <location>
        <begin position="130"/>
        <end position="157"/>
    </location>
</feature>
<dbReference type="InterPro" id="IPR035906">
    <property type="entry name" value="MetI-like_sf"/>
</dbReference>
<evidence type="ECO:0000313" key="9">
    <source>
        <dbReference type="EMBL" id="QMV84899.1"/>
    </source>
</evidence>
<keyword evidence="5 7" id="KW-1133">Transmembrane helix</keyword>
<feature type="transmembrane region" description="Helical" evidence="7">
    <location>
        <begin position="231"/>
        <end position="257"/>
    </location>
</feature>
<feature type="transmembrane region" description="Helical" evidence="7">
    <location>
        <begin position="93"/>
        <end position="118"/>
    </location>
</feature>
<keyword evidence="6 7" id="KW-0472">Membrane</keyword>
<keyword evidence="2 7" id="KW-0813">Transport</keyword>
<evidence type="ECO:0000259" key="8">
    <source>
        <dbReference type="PROSITE" id="PS50928"/>
    </source>
</evidence>
<evidence type="ECO:0000256" key="7">
    <source>
        <dbReference type="RuleBase" id="RU363032"/>
    </source>
</evidence>
<organism evidence="9 10">
    <name type="scientific">Corynebacterium hindlerae</name>
    <dbReference type="NCBI Taxonomy" id="699041"/>
    <lineage>
        <taxon>Bacteria</taxon>
        <taxon>Bacillati</taxon>
        <taxon>Actinomycetota</taxon>
        <taxon>Actinomycetes</taxon>
        <taxon>Mycobacteriales</taxon>
        <taxon>Corynebacteriaceae</taxon>
        <taxon>Corynebacterium</taxon>
    </lineage>
</organism>
<dbReference type="InterPro" id="IPR045621">
    <property type="entry name" value="BPD_transp_1_N"/>
</dbReference>
<dbReference type="Gene3D" id="1.10.3720.10">
    <property type="entry name" value="MetI-like"/>
    <property type="match status" value="1"/>
</dbReference>
<feature type="transmembrane region" description="Helical" evidence="7">
    <location>
        <begin position="177"/>
        <end position="196"/>
    </location>
</feature>
<dbReference type="Pfam" id="PF19300">
    <property type="entry name" value="BPD_transp_1_N"/>
    <property type="match status" value="1"/>
</dbReference>
<dbReference type="Pfam" id="PF00528">
    <property type="entry name" value="BPD_transp_1"/>
    <property type="match status" value="1"/>
</dbReference>
<feature type="transmembrane region" description="Helical" evidence="7">
    <location>
        <begin position="277"/>
        <end position="303"/>
    </location>
</feature>
<evidence type="ECO:0000313" key="10">
    <source>
        <dbReference type="Proteomes" id="UP000515570"/>
    </source>
</evidence>
<evidence type="ECO:0000256" key="6">
    <source>
        <dbReference type="ARBA" id="ARBA00023136"/>
    </source>
</evidence>
<evidence type="ECO:0000256" key="5">
    <source>
        <dbReference type="ARBA" id="ARBA00022989"/>
    </source>
</evidence>
<evidence type="ECO:0000256" key="1">
    <source>
        <dbReference type="ARBA" id="ARBA00004651"/>
    </source>
</evidence>
<gene>
    <name evidence="9" type="ORF">HW450_11245</name>
</gene>
<evidence type="ECO:0000256" key="3">
    <source>
        <dbReference type="ARBA" id="ARBA00022475"/>
    </source>
</evidence>
<name>A0A7G5FE58_9CORY</name>
<keyword evidence="4 7" id="KW-0812">Transmembrane</keyword>
<dbReference type="CDD" id="cd06261">
    <property type="entry name" value="TM_PBP2"/>
    <property type="match status" value="1"/>
</dbReference>
<dbReference type="PROSITE" id="PS50928">
    <property type="entry name" value="ABC_TM1"/>
    <property type="match status" value="1"/>
</dbReference>
<evidence type="ECO:0000256" key="4">
    <source>
        <dbReference type="ARBA" id="ARBA00022692"/>
    </source>
</evidence>
<dbReference type="InterPro" id="IPR000515">
    <property type="entry name" value="MetI-like"/>
</dbReference>
<dbReference type="PANTHER" id="PTHR43163:SF6">
    <property type="entry name" value="DIPEPTIDE TRANSPORT SYSTEM PERMEASE PROTEIN DPPB-RELATED"/>
    <property type="match status" value="1"/>
</dbReference>